<dbReference type="GeneID" id="43638683"/>
<sequence length="74" mass="8460">MDLLKRLWNAPRRSEWSFASQSPLMCLLWGPFLIKSSRGIGPHGRNEYERHDRLGFKRAPSVPLNHPGAGQNGY</sequence>
<dbReference type="AlphaFoldDB" id="A0A5N6ST90"/>
<organism evidence="1 2">
    <name type="scientific">Aspergillus pseudotamarii</name>
    <dbReference type="NCBI Taxonomy" id="132259"/>
    <lineage>
        <taxon>Eukaryota</taxon>
        <taxon>Fungi</taxon>
        <taxon>Dikarya</taxon>
        <taxon>Ascomycota</taxon>
        <taxon>Pezizomycotina</taxon>
        <taxon>Eurotiomycetes</taxon>
        <taxon>Eurotiomycetidae</taxon>
        <taxon>Eurotiales</taxon>
        <taxon>Aspergillaceae</taxon>
        <taxon>Aspergillus</taxon>
        <taxon>Aspergillus subgen. Circumdati</taxon>
    </lineage>
</organism>
<dbReference type="Proteomes" id="UP000325672">
    <property type="component" value="Unassembled WGS sequence"/>
</dbReference>
<reference evidence="1 2" key="1">
    <citation type="submission" date="2019-04" db="EMBL/GenBank/DDBJ databases">
        <title>Friends and foes A comparative genomics study of 23 Aspergillus species from section Flavi.</title>
        <authorList>
            <consortium name="DOE Joint Genome Institute"/>
            <person name="Kjaerbolling I."/>
            <person name="Vesth T."/>
            <person name="Frisvad J.C."/>
            <person name="Nybo J.L."/>
            <person name="Theobald S."/>
            <person name="Kildgaard S."/>
            <person name="Isbrandt T."/>
            <person name="Kuo A."/>
            <person name="Sato A."/>
            <person name="Lyhne E.K."/>
            <person name="Kogle M.E."/>
            <person name="Wiebenga A."/>
            <person name="Kun R.S."/>
            <person name="Lubbers R.J."/>
            <person name="Makela M.R."/>
            <person name="Barry K."/>
            <person name="Chovatia M."/>
            <person name="Clum A."/>
            <person name="Daum C."/>
            <person name="Haridas S."/>
            <person name="He G."/>
            <person name="LaButti K."/>
            <person name="Lipzen A."/>
            <person name="Mondo S."/>
            <person name="Riley R."/>
            <person name="Salamov A."/>
            <person name="Simmons B.A."/>
            <person name="Magnuson J.K."/>
            <person name="Henrissat B."/>
            <person name="Mortensen U.H."/>
            <person name="Larsen T.O."/>
            <person name="Devries R.P."/>
            <person name="Grigoriev I.V."/>
            <person name="Machida M."/>
            <person name="Baker S.E."/>
            <person name="Andersen M.R."/>
        </authorList>
    </citation>
    <scope>NUCLEOTIDE SEQUENCE [LARGE SCALE GENOMIC DNA]</scope>
    <source>
        <strain evidence="1 2">CBS 117625</strain>
    </source>
</reference>
<accession>A0A5N6ST90</accession>
<evidence type="ECO:0000313" key="2">
    <source>
        <dbReference type="Proteomes" id="UP000325672"/>
    </source>
</evidence>
<gene>
    <name evidence="1" type="ORF">BDV38DRAFT_245835</name>
</gene>
<keyword evidence="2" id="KW-1185">Reference proteome</keyword>
<proteinExistence type="predicted"/>
<protein>
    <submittedName>
        <fullName evidence="1">Uncharacterized protein</fullName>
    </submittedName>
</protein>
<evidence type="ECO:0000313" key="1">
    <source>
        <dbReference type="EMBL" id="KAE8137906.1"/>
    </source>
</evidence>
<name>A0A5N6ST90_ASPPS</name>
<dbReference type="RefSeq" id="XP_031913969.1">
    <property type="nucleotide sequence ID" value="XM_032054473.1"/>
</dbReference>
<dbReference type="EMBL" id="ML743574">
    <property type="protein sequence ID" value="KAE8137906.1"/>
    <property type="molecule type" value="Genomic_DNA"/>
</dbReference>